<evidence type="ECO:0000313" key="3">
    <source>
        <dbReference type="Proteomes" id="UP001190700"/>
    </source>
</evidence>
<accession>A0AAE0FJX3</accession>
<sequence length="288" mass="29017">MHTLALCHIFQVAADNGSEAFAAAVAEYGAPAVLAGGESDVSAYGFEVSDAGGGVMSELESLTGQVRAMEEKVVPHGGGASAGGAPAAGRYEAHFRVPTEEFPGGVDLVPIEPADALGHCSIDEFLSDSETDELGHSEYAESFVGTLCGQSTGRPQQVMGCGAPPPGLRPNFVLLACFLGLSGIGFAVAAGIGGASGGGMPAAEAQPTAVPPPDRIGDRRGIIYATDGLQPPRVDLVSWAIVPSSGGAICRTVVARCPAISTVLTTISGARAGVGRAARSERQSRPST</sequence>
<gene>
    <name evidence="2" type="ORF">CYMTET_29967</name>
</gene>
<comment type="caution">
    <text evidence="2">The sequence shown here is derived from an EMBL/GenBank/DDBJ whole genome shotgun (WGS) entry which is preliminary data.</text>
</comment>
<dbReference type="EMBL" id="LGRX02017138">
    <property type="protein sequence ID" value="KAK3261114.1"/>
    <property type="molecule type" value="Genomic_DNA"/>
</dbReference>
<evidence type="ECO:0000313" key="2">
    <source>
        <dbReference type="EMBL" id="KAK3261114.1"/>
    </source>
</evidence>
<evidence type="ECO:0000256" key="1">
    <source>
        <dbReference type="SAM" id="Phobius"/>
    </source>
</evidence>
<keyword evidence="1" id="KW-1133">Transmembrane helix</keyword>
<reference evidence="2 3" key="1">
    <citation type="journal article" date="2015" name="Genome Biol. Evol.">
        <title>Comparative Genomics of a Bacterivorous Green Alga Reveals Evolutionary Causalities and Consequences of Phago-Mixotrophic Mode of Nutrition.</title>
        <authorList>
            <person name="Burns J.A."/>
            <person name="Paasch A."/>
            <person name="Narechania A."/>
            <person name="Kim E."/>
        </authorList>
    </citation>
    <scope>NUCLEOTIDE SEQUENCE [LARGE SCALE GENOMIC DNA]</scope>
    <source>
        <strain evidence="2 3">PLY_AMNH</strain>
    </source>
</reference>
<dbReference type="Proteomes" id="UP001190700">
    <property type="component" value="Unassembled WGS sequence"/>
</dbReference>
<protein>
    <submittedName>
        <fullName evidence="2">Uncharacterized protein</fullName>
    </submittedName>
</protein>
<proteinExistence type="predicted"/>
<keyword evidence="3" id="KW-1185">Reference proteome</keyword>
<dbReference type="AlphaFoldDB" id="A0AAE0FJX3"/>
<name>A0AAE0FJX3_9CHLO</name>
<keyword evidence="1" id="KW-0812">Transmembrane</keyword>
<keyword evidence="1" id="KW-0472">Membrane</keyword>
<organism evidence="2 3">
    <name type="scientific">Cymbomonas tetramitiformis</name>
    <dbReference type="NCBI Taxonomy" id="36881"/>
    <lineage>
        <taxon>Eukaryota</taxon>
        <taxon>Viridiplantae</taxon>
        <taxon>Chlorophyta</taxon>
        <taxon>Pyramimonadophyceae</taxon>
        <taxon>Pyramimonadales</taxon>
        <taxon>Pyramimonadaceae</taxon>
        <taxon>Cymbomonas</taxon>
    </lineage>
</organism>
<feature type="transmembrane region" description="Helical" evidence="1">
    <location>
        <begin position="172"/>
        <end position="192"/>
    </location>
</feature>